<evidence type="ECO:0000313" key="1">
    <source>
        <dbReference type="EMBL" id="MST75360.1"/>
    </source>
</evidence>
<dbReference type="AlphaFoldDB" id="A0A6L5YSE0"/>
<dbReference type="RefSeq" id="WP_154430323.1">
    <property type="nucleotide sequence ID" value="NZ_VUNI01000017.1"/>
</dbReference>
<proteinExistence type="predicted"/>
<evidence type="ECO:0000313" key="2">
    <source>
        <dbReference type="Proteomes" id="UP000474024"/>
    </source>
</evidence>
<protein>
    <recommendedName>
        <fullName evidence="3">DUF1444 family protein</fullName>
    </recommendedName>
</protein>
<sequence length="292" mass="33547">MNYQDFLSTIITKLKEHFDDTVSLELQTVTKNNGTLLDALIIMNPDINISPTIFLNPYYHRYLSGITMEDICDDILKTYEAHRPSESIDITFFTDFEQVKERIIFKLVSYEKNKELLEKVPYFRFLDFAIIFNCLLNADSEDYATILIYNSHLNYWGVTANTLFSYAKHNTPLLLPYQLNNMADLLKDMLPDDADSEALQPMYILSNSGKVNGATCILYDGLLSQIAERLKSDFILLPSSIHEVILVPVDQCEELCAFSSMVTEVNETQLTDEEILSDHAYYYERSKGVLAM</sequence>
<dbReference type="Proteomes" id="UP000474024">
    <property type="component" value="Unassembled WGS sequence"/>
</dbReference>
<reference evidence="1 2" key="1">
    <citation type="submission" date="2019-08" db="EMBL/GenBank/DDBJ databases">
        <title>In-depth cultivation of the pig gut microbiome towards novel bacterial diversity and tailored functional studies.</title>
        <authorList>
            <person name="Wylensek D."/>
            <person name="Hitch T.C.A."/>
            <person name="Clavel T."/>
        </authorList>
    </citation>
    <scope>NUCLEOTIDE SEQUENCE [LARGE SCALE GENOMIC DNA]</scope>
    <source>
        <strain evidence="1 2">MUC/MUC-530-WT-4D</strain>
    </source>
</reference>
<name>A0A6L5YSE0_9FIRM</name>
<organism evidence="1 2">
    <name type="scientific">Roseburia porci</name>
    <dbReference type="NCBI Taxonomy" id="2605790"/>
    <lineage>
        <taxon>Bacteria</taxon>
        <taxon>Bacillati</taxon>
        <taxon>Bacillota</taxon>
        <taxon>Clostridia</taxon>
        <taxon>Lachnospirales</taxon>
        <taxon>Lachnospiraceae</taxon>
        <taxon>Roseburia</taxon>
    </lineage>
</organism>
<dbReference type="InterPro" id="IPR043743">
    <property type="entry name" value="DUF5688"/>
</dbReference>
<comment type="caution">
    <text evidence="1">The sequence shown here is derived from an EMBL/GenBank/DDBJ whole genome shotgun (WGS) entry which is preliminary data.</text>
</comment>
<gene>
    <name evidence="1" type="ORF">FYJ75_10060</name>
</gene>
<keyword evidence="2" id="KW-1185">Reference proteome</keyword>
<dbReference type="Pfam" id="PF18941">
    <property type="entry name" value="DUF5688"/>
    <property type="match status" value="1"/>
</dbReference>
<evidence type="ECO:0008006" key="3">
    <source>
        <dbReference type="Google" id="ProtNLM"/>
    </source>
</evidence>
<dbReference type="EMBL" id="VUNI01000017">
    <property type="protein sequence ID" value="MST75360.1"/>
    <property type="molecule type" value="Genomic_DNA"/>
</dbReference>
<accession>A0A6L5YSE0</accession>